<name>A0A916RQT0_9BACT</name>
<evidence type="ECO:0000256" key="4">
    <source>
        <dbReference type="PIRSR" id="PIRSR000390-2"/>
    </source>
</evidence>
<comment type="caution">
    <text evidence="6">The sequence shown here is derived from an EMBL/GenBank/DDBJ whole genome shotgun (WGS) entry which is preliminary data.</text>
</comment>
<dbReference type="PANTHER" id="PTHR30244:SF36">
    <property type="entry name" value="3-OXO-GLUCOSE-6-PHOSPHATE:GLUTAMATE AMINOTRANSFERASE"/>
    <property type="match status" value="1"/>
</dbReference>
<evidence type="ECO:0000256" key="3">
    <source>
        <dbReference type="PIRSR" id="PIRSR000390-1"/>
    </source>
</evidence>
<evidence type="ECO:0008006" key="8">
    <source>
        <dbReference type="Google" id="ProtNLM"/>
    </source>
</evidence>
<sequence length="389" mass="42850">MQDVPVRSAAPIPMLDFSRQFASIRDEVLAAIESVCDSQQFILGPQVESFEAAAATACNAPHAIGCASGTDALWLALFAANIGPGDAVITTPFSFFATVSAILRVGAQPILADIDPRTFNLSVEAVEDILQKAPVTQKVKAVLPVHLYGQCADWNAFTELKYRHHLLLIEDAAQAFGATWNDTPAGALGDAAAFSFYPTKNLSAMGDAGLVTTLSGAIDERARVLRSHGMRRRYYHDEVGWNSRLDSIQAAILEVKLRYLPHWNQQRRNLAVRYDDLFSRAGLAAANVAEGVVLPYTDRRATHVFHQYVIRAPRRDALRKYLTDRRIGSEIYYPVPLHLQTSLVDLGYKRGDFPKSEAAADEVLALPMYPELREDEQEAVVDAVASFYA</sequence>
<dbReference type="InterPro" id="IPR015422">
    <property type="entry name" value="PyrdxlP-dep_Trfase_small"/>
</dbReference>
<keyword evidence="7" id="KW-1185">Reference proteome</keyword>
<reference evidence="6" key="1">
    <citation type="journal article" date="2014" name="Int. J. Syst. Evol. Microbiol.">
        <title>Complete genome sequence of Corynebacterium casei LMG S-19264T (=DSM 44701T), isolated from a smear-ripened cheese.</title>
        <authorList>
            <consortium name="US DOE Joint Genome Institute (JGI-PGF)"/>
            <person name="Walter F."/>
            <person name="Albersmeier A."/>
            <person name="Kalinowski J."/>
            <person name="Ruckert C."/>
        </authorList>
    </citation>
    <scope>NUCLEOTIDE SEQUENCE</scope>
    <source>
        <strain evidence="6">CGMCC 1.15447</strain>
    </source>
</reference>
<dbReference type="PANTHER" id="PTHR30244">
    <property type="entry name" value="TRANSAMINASE"/>
    <property type="match status" value="1"/>
</dbReference>
<dbReference type="SUPFAM" id="SSF53383">
    <property type="entry name" value="PLP-dependent transferases"/>
    <property type="match status" value="1"/>
</dbReference>
<feature type="active site" description="Proton acceptor" evidence="3">
    <location>
        <position position="200"/>
    </location>
</feature>
<dbReference type="RefSeq" id="WP_229668798.1">
    <property type="nucleotide sequence ID" value="NZ_BMJB01000001.1"/>
</dbReference>
<evidence type="ECO:0000256" key="2">
    <source>
        <dbReference type="ARBA" id="ARBA00037999"/>
    </source>
</evidence>
<organism evidence="6 7">
    <name type="scientific">Edaphobacter acidisoli</name>
    <dbReference type="NCBI Taxonomy" id="2040573"/>
    <lineage>
        <taxon>Bacteria</taxon>
        <taxon>Pseudomonadati</taxon>
        <taxon>Acidobacteriota</taxon>
        <taxon>Terriglobia</taxon>
        <taxon>Terriglobales</taxon>
        <taxon>Acidobacteriaceae</taxon>
        <taxon>Edaphobacter</taxon>
    </lineage>
</organism>
<dbReference type="EMBL" id="BMJB01000001">
    <property type="protein sequence ID" value="GGA65776.1"/>
    <property type="molecule type" value="Genomic_DNA"/>
</dbReference>
<dbReference type="GO" id="GO:0008483">
    <property type="term" value="F:transaminase activity"/>
    <property type="evidence" value="ECO:0007669"/>
    <property type="project" value="TreeGrafter"/>
</dbReference>
<dbReference type="InterPro" id="IPR015424">
    <property type="entry name" value="PyrdxlP-dep_Trfase"/>
</dbReference>
<dbReference type="GO" id="GO:0000271">
    <property type="term" value="P:polysaccharide biosynthetic process"/>
    <property type="evidence" value="ECO:0007669"/>
    <property type="project" value="TreeGrafter"/>
</dbReference>
<keyword evidence="1 4" id="KW-0663">Pyridoxal phosphate</keyword>
<evidence type="ECO:0000256" key="1">
    <source>
        <dbReference type="ARBA" id="ARBA00022898"/>
    </source>
</evidence>
<dbReference type="PIRSF" id="PIRSF000390">
    <property type="entry name" value="PLP_StrS"/>
    <property type="match status" value="1"/>
</dbReference>
<dbReference type="InterPro" id="IPR015421">
    <property type="entry name" value="PyrdxlP-dep_Trfase_major"/>
</dbReference>
<dbReference type="Gene3D" id="3.90.1150.10">
    <property type="entry name" value="Aspartate Aminotransferase, domain 1"/>
    <property type="match status" value="1"/>
</dbReference>
<proteinExistence type="inferred from homology"/>
<dbReference type="InterPro" id="IPR000653">
    <property type="entry name" value="DegT/StrS_aminotransferase"/>
</dbReference>
<evidence type="ECO:0000256" key="5">
    <source>
        <dbReference type="RuleBase" id="RU004508"/>
    </source>
</evidence>
<evidence type="ECO:0000313" key="7">
    <source>
        <dbReference type="Proteomes" id="UP000648801"/>
    </source>
</evidence>
<gene>
    <name evidence="6" type="ORF">GCM10011507_16670</name>
</gene>
<evidence type="ECO:0000313" key="6">
    <source>
        <dbReference type="EMBL" id="GGA65776.1"/>
    </source>
</evidence>
<dbReference type="GO" id="GO:0030170">
    <property type="term" value="F:pyridoxal phosphate binding"/>
    <property type="evidence" value="ECO:0007669"/>
    <property type="project" value="TreeGrafter"/>
</dbReference>
<dbReference type="Gene3D" id="3.40.640.10">
    <property type="entry name" value="Type I PLP-dependent aspartate aminotransferase-like (Major domain)"/>
    <property type="match status" value="1"/>
</dbReference>
<accession>A0A916RQT0</accession>
<dbReference type="CDD" id="cd00616">
    <property type="entry name" value="AHBA_syn"/>
    <property type="match status" value="1"/>
</dbReference>
<dbReference type="AlphaFoldDB" id="A0A916RQT0"/>
<dbReference type="Pfam" id="PF01041">
    <property type="entry name" value="DegT_DnrJ_EryC1"/>
    <property type="match status" value="1"/>
</dbReference>
<comment type="similarity">
    <text evidence="2 5">Belongs to the DegT/DnrJ/EryC1 family.</text>
</comment>
<dbReference type="Proteomes" id="UP000648801">
    <property type="component" value="Unassembled WGS sequence"/>
</dbReference>
<feature type="modified residue" description="N6-(pyridoxal phosphate)lysine" evidence="4">
    <location>
        <position position="200"/>
    </location>
</feature>
<reference evidence="6" key="2">
    <citation type="submission" date="2020-09" db="EMBL/GenBank/DDBJ databases">
        <authorList>
            <person name="Sun Q."/>
            <person name="Zhou Y."/>
        </authorList>
    </citation>
    <scope>NUCLEOTIDE SEQUENCE</scope>
    <source>
        <strain evidence="6">CGMCC 1.15447</strain>
    </source>
</reference>
<protein>
    <recommendedName>
        <fullName evidence="8">Transcriptional regulator</fullName>
    </recommendedName>
</protein>